<evidence type="ECO:0000313" key="3">
    <source>
        <dbReference type="Proteomes" id="UP001576780"/>
    </source>
</evidence>
<feature type="domain" description="Spore protein YkvP/CgeB glycosyl transferase-like" evidence="1">
    <location>
        <begin position="746"/>
        <end position="849"/>
    </location>
</feature>
<organism evidence="2 3">
    <name type="scientific">Floridaenema evergladense BLCC-F167</name>
    <dbReference type="NCBI Taxonomy" id="3153639"/>
    <lineage>
        <taxon>Bacteria</taxon>
        <taxon>Bacillati</taxon>
        <taxon>Cyanobacteriota</taxon>
        <taxon>Cyanophyceae</taxon>
        <taxon>Oscillatoriophycideae</taxon>
        <taxon>Aerosakkonematales</taxon>
        <taxon>Aerosakkonemataceae</taxon>
        <taxon>Floridanema</taxon>
        <taxon>Floridanema evergladense</taxon>
    </lineage>
</organism>
<accession>A0ABV4WI26</accession>
<dbReference type="PANTHER" id="PTHR43861:SF6">
    <property type="entry name" value="METHYLTRANSFERASE TYPE 11"/>
    <property type="match status" value="1"/>
</dbReference>
<sequence>MRILFTISHFFQSSERSQYGSHGKDPQPRIQALTACINSLHKLFGKSQASIDIANSVAKPANQSQLHNIDIVICTTKNQHLLDRISLPPELYKHYRTNAEPMLLGFECQALLRDCLGSYDYFCFLEDDLILHDPWLFVKLNWFNKQAGDEALLQPNRYELAPPGNSNKIYIDGNLSPLITADFQNLAEQPELQGLILGQNVIFRRATNPHSGCYFLNVAQMNYWVEQPHFLDRNTSFIGPLESAATLGIMRTFRVYKPALQSANFLEVEHYGNTWSQRFLGISVQEQPSEPTNQQLSNPESEEIKISQSSNLVIQPKIVSSASIPDYYNRANPDLLRLLPADAKVIIEVGCGAGALGEQYKRINPHCKYIGIELNETAAKIAATRLDYVAIGSAENLSIAAEIGENIADCLVYGDVLEHLVDPWAVLRNHLKWLKADGQVLACIPNVQHWSLILRLLRGNWAYEAEGLLDKTHLRFFALDTIKELFADVGLQIYDVQPRGNQGESFQKFQQIMAPVINNLGLSESDFAQRTAALQYVVRATKTLIASKPLLIQTILMAPLACDRVRVLEPDQLSATIPGVRTVATVKTANLSVAKPEEEKVFIWQRAFLKKENDLAKLQELLRRGYLIVAEIDDDPLRWPAHGENQFFSYKVCHCVQTSTEPLAEFLRGINPNVAVFQNQLAYLPPARNYQSDTPVTLFFGALNREEDWAEIMPVINGVLGEFGDRIRVKVIYDQKFFNALETPHKEFENFCAYERYQEILHTCDIGILPLNPTRFNSMKSDLKFIECAGHGVAVLASPTVYEGSIIEGETGLIYRSITEFEEKLRKLISESEWRQKIAQNAYEWVKNNRLLSQHYRQRRDWYLKMREDLPRLNAELKSRVPELFV</sequence>
<dbReference type="Pfam" id="PF13524">
    <property type="entry name" value="Glyco_trans_1_2"/>
    <property type="match status" value="1"/>
</dbReference>
<dbReference type="InterPro" id="IPR029063">
    <property type="entry name" value="SAM-dependent_MTases_sf"/>
</dbReference>
<protein>
    <submittedName>
        <fullName evidence="2">Methyltransferase domain-containing protein</fullName>
    </submittedName>
</protein>
<evidence type="ECO:0000313" key="2">
    <source>
        <dbReference type="EMBL" id="MFB2834725.1"/>
    </source>
</evidence>
<dbReference type="Pfam" id="PF13489">
    <property type="entry name" value="Methyltransf_23"/>
    <property type="match status" value="1"/>
</dbReference>
<keyword evidence="2" id="KW-0489">Methyltransferase</keyword>
<dbReference type="Proteomes" id="UP001576780">
    <property type="component" value="Unassembled WGS sequence"/>
</dbReference>
<proteinExistence type="predicted"/>
<dbReference type="EMBL" id="JBHFNT010000072">
    <property type="protein sequence ID" value="MFB2834725.1"/>
    <property type="molecule type" value="Genomic_DNA"/>
</dbReference>
<dbReference type="SUPFAM" id="SSF53335">
    <property type="entry name" value="S-adenosyl-L-methionine-dependent methyltransferases"/>
    <property type="match status" value="1"/>
</dbReference>
<dbReference type="PANTHER" id="PTHR43861">
    <property type="entry name" value="TRANS-ACONITATE 2-METHYLTRANSFERASE-RELATED"/>
    <property type="match status" value="1"/>
</dbReference>
<gene>
    <name evidence="2" type="ORF">ACE1CA_09345</name>
</gene>
<dbReference type="GO" id="GO:0008168">
    <property type="term" value="F:methyltransferase activity"/>
    <property type="evidence" value="ECO:0007669"/>
    <property type="project" value="UniProtKB-KW"/>
</dbReference>
<comment type="caution">
    <text evidence="2">The sequence shown here is derived from an EMBL/GenBank/DDBJ whole genome shotgun (WGS) entry which is preliminary data.</text>
</comment>
<dbReference type="RefSeq" id="WP_413277150.1">
    <property type="nucleotide sequence ID" value="NZ_JBHFNT010000072.1"/>
</dbReference>
<dbReference type="Gene3D" id="3.40.50.150">
    <property type="entry name" value="Vaccinia Virus protein VP39"/>
    <property type="match status" value="1"/>
</dbReference>
<dbReference type="GO" id="GO:0032259">
    <property type="term" value="P:methylation"/>
    <property type="evidence" value="ECO:0007669"/>
    <property type="project" value="UniProtKB-KW"/>
</dbReference>
<name>A0ABV4WI26_9CYAN</name>
<dbReference type="InterPro" id="IPR055259">
    <property type="entry name" value="YkvP/CgeB_Glyco_trans-like"/>
</dbReference>
<dbReference type="Gene3D" id="3.40.50.2000">
    <property type="entry name" value="Glycogen Phosphorylase B"/>
    <property type="match status" value="1"/>
</dbReference>
<keyword evidence="3" id="KW-1185">Reference proteome</keyword>
<reference evidence="2 3" key="1">
    <citation type="submission" date="2024-09" db="EMBL/GenBank/DDBJ databases">
        <title>Floridaenema gen nov. (Aerosakkonemataceae, Aerosakkonematales ord. nov., Cyanobacteria) from benthic tropical and subtropical fresh waters, with the description of four new species.</title>
        <authorList>
            <person name="Moretto J.A."/>
            <person name="Berthold D.E."/>
            <person name="Lefler F.W."/>
            <person name="Huang I.-S."/>
            <person name="Laughinghouse H. IV."/>
        </authorList>
    </citation>
    <scope>NUCLEOTIDE SEQUENCE [LARGE SCALE GENOMIC DNA]</scope>
    <source>
        <strain evidence="2 3">BLCC-F167</strain>
    </source>
</reference>
<evidence type="ECO:0000259" key="1">
    <source>
        <dbReference type="Pfam" id="PF13524"/>
    </source>
</evidence>
<dbReference type="SUPFAM" id="SSF53756">
    <property type="entry name" value="UDP-Glycosyltransferase/glycogen phosphorylase"/>
    <property type="match status" value="1"/>
</dbReference>
<dbReference type="CDD" id="cd02440">
    <property type="entry name" value="AdoMet_MTases"/>
    <property type="match status" value="1"/>
</dbReference>
<keyword evidence="2" id="KW-0808">Transferase</keyword>